<keyword evidence="2 5" id="KW-0808">Transferase</keyword>
<dbReference type="PANTHER" id="PTHR30270:SF0">
    <property type="entry name" value="THIAMINE-MONOPHOSPHATE KINASE"/>
    <property type="match status" value="1"/>
</dbReference>
<keyword evidence="2 5" id="KW-0418">Kinase</keyword>
<name>A0A9X3A808_9SPHN</name>
<dbReference type="InterPro" id="IPR036921">
    <property type="entry name" value="PurM-like_N_sf"/>
</dbReference>
<dbReference type="EMBL" id="JAOAMV010000004">
    <property type="protein sequence ID" value="MCT2558991.1"/>
    <property type="molecule type" value="Genomic_DNA"/>
</dbReference>
<feature type="binding site" evidence="2">
    <location>
        <position position="70"/>
    </location>
    <ligand>
        <name>Mg(2+)</name>
        <dbReference type="ChEBI" id="CHEBI:18420"/>
        <label>2</label>
    </ligand>
</feature>
<keyword evidence="6" id="KW-1185">Reference proteome</keyword>
<dbReference type="InterPro" id="IPR036676">
    <property type="entry name" value="PurM-like_C_sf"/>
</dbReference>
<keyword evidence="2" id="KW-0547">Nucleotide-binding</keyword>
<feature type="domain" description="PurM-like N-terminal" evidence="3">
    <location>
        <begin position="25"/>
        <end position="130"/>
    </location>
</feature>
<feature type="binding site" evidence="2">
    <location>
        <position position="26"/>
    </location>
    <ligand>
        <name>Mg(2+)</name>
        <dbReference type="ChEBI" id="CHEBI:18420"/>
        <label>3</label>
    </ligand>
</feature>
<dbReference type="GO" id="GO:0009229">
    <property type="term" value="P:thiamine diphosphate biosynthetic process"/>
    <property type="evidence" value="ECO:0007669"/>
    <property type="project" value="UniProtKB-UniRule"/>
</dbReference>
<dbReference type="PIRSF" id="PIRSF005303">
    <property type="entry name" value="Thiam_monoph_kin"/>
    <property type="match status" value="1"/>
</dbReference>
<dbReference type="Pfam" id="PF00586">
    <property type="entry name" value="AIRS"/>
    <property type="match status" value="1"/>
</dbReference>
<feature type="binding site" evidence="2">
    <location>
        <position position="197"/>
    </location>
    <ligand>
        <name>Mg(2+)</name>
        <dbReference type="ChEBI" id="CHEBI:18420"/>
        <label>3</label>
    </ligand>
</feature>
<comment type="similarity">
    <text evidence="2">Belongs to the thiamine-monophosphate kinase family.</text>
</comment>
<protein>
    <recommendedName>
        <fullName evidence="2">Thiamine-monophosphate kinase</fullName>
        <shortName evidence="2">TMP kinase</shortName>
        <shortName evidence="2">Thiamine-phosphate kinase</shortName>
        <ecNumber evidence="2">2.7.4.16</ecNumber>
    </recommendedName>
</protein>
<feature type="binding site" evidence="2">
    <location>
        <position position="200"/>
    </location>
    <ligand>
        <name>Mg(2+)</name>
        <dbReference type="ChEBI" id="CHEBI:18420"/>
        <label>5</label>
    </ligand>
</feature>
<dbReference type="InterPro" id="IPR016188">
    <property type="entry name" value="PurM-like_N"/>
</dbReference>
<dbReference type="GO" id="GO:0009030">
    <property type="term" value="F:thiamine-phosphate kinase activity"/>
    <property type="evidence" value="ECO:0007669"/>
    <property type="project" value="UniProtKB-UniRule"/>
</dbReference>
<feature type="domain" description="PurM-like C-terminal" evidence="4">
    <location>
        <begin position="143"/>
        <end position="251"/>
    </location>
</feature>
<reference evidence="5" key="1">
    <citation type="submission" date="2022-09" db="EMBL/GenBank/DDBJ databases">
        <title>The genome sequence of Tsuneonella sp. YG55.</title>
        <authorList>
            <person name="Liu Y."/>
        </authorList>
    </citation>
    <scope>NUCLEOTIDE SEQUENCE</scope>
    <source>
        <strain evidence="5">YG55</strain>
    </source>
</reference>
<dbReference type="AlphaFoldDB" id="A0A9X3A808"/>
<dbReference type="NCBIfam" id="TIGR01379">
    <property type="entry name" value="thiL"/>
    <property type="match status" value="1"/>
</dbReference>
<gene>
    <name evidence="2 5" type="primary">thiL</name>
    <name evidence="5" type="ORF">N0B51_08360</name>
</gene>
<dbReference type="GO" id="GO:0000287">
    <property type="term" value="F:magnesium ion binding"/>
    <property type="evidence" value="ECO:0007669"/>
    <property type="project" value="UniProtKB-UniRule"/>
</dbReference>
<dbReference type="InterPro" id="IPR010918">
    <property type="entry name" value="PurM-like_C_dom"/>
</dbReference>
<evidence type="ECO:0000313" key="5">
    <source>
        <dbReference type="EMBL" id="MCT2558991.1"/>
    </source>
</evidence>
<dbReference type="RefSeq" id="WP_259962228.1">
    <property type="nucleotide sequence ID" value="NZ_JAOAMV010000004.1"/>
</dbReference>
<evidence type="ECO:0000259" key="3">
    <source>
        <dbReference type="Pfam" id="PF00586"/>
    </source>
</evidence>
<feature type="binding site" evidence="2">
    <location>
        <position position="241"/>
    </location>
    <ligand>
        <name>substrate</name>
    </ligand>
</feature>
<comment type="caution">
    <text evidence="2">Lacks conserved residue(s) required for the propagation of feature annotation.</text>
</comment>
<evidence type="ECO:0000259" key="4">
    <source>
        <dbReference type="Pfam" id="PF02769"/>
    </source>
</evidence>
<dbReference type="PANTHER" id="PTHR30270">
    <property type="entry name" value="THIAMINE-MONOPHOSPHATE KINASE"/>
    <property type="match status" value="1"/>
</dbReference>
<dbReference type="GO" id="GO:0005524">
    <property type="term" value="F:ATP binding"/>
    <property type="evidence" value="ECO:0007669"/>
    <property type="project" value="UniProtKB-UniRule"/>
</dbReference>
<keyword evidence="2" id="KW-0067">ATP-binding</keyword>
<dbReference type="Proteomes" id="UP001142648">
    <property type="component" value="Unassembled WGS sequence"/>
</dbReference>
<comment type="function">
    <text evidence="2">Catalyzes the ATP-dependent phosphorylation of thiamine-monophosphate (TMP) to form thiamine-pyrophosphate (TPP), the active form of vitamin B1.</text>
</comment>
<dbReference type="InterPro" id="IPR006283">
    <property type="entry name" value="ThiL-like"/>
</dbReference>
<evidence type="ECO:0000313" key="6">
    <source>
        <dbReference type="Proteomes" id="UP001142648"/>
    </source>
</evidence>
<comment type="pathway">
    <text evidence="2">Cofactor biosynthesis; thiamine diphosphate biosynthesis; thiamine diphosphate from thiamine phosphate: step 1/1.</text>
</comment>
<sequence length="292" mass="30160">MSGEAAFIDALRRIATHPAARGLADDAAVLDIGGETLVLTHDAMVEGVHWLPGQDMADVAWKLVAVNLSDLAAKGAEPLGVLLGHMLGGDEARFLEGLADVLGEYGVPLLGGDTVAGGPPLALGLTALGRATFRPVPARSGARPGDEVWLAGTIGGAMTGFEALRDATGADSEAYRRPRPLLAEGRALAPRVTAMLDVSDGLLLDAARIAEASAVTVDLAPMNVPLAAPQDRRADALRWGDDYALLFTLPPGTPLPVPASRIGNVLPRGAEPLLLDGTAVPPERPLGYLHGR</sequence>
<feature type="binding site" evidence="2">
    <location>
        <position position="113"/>
    </location>
    <ligand>
        <name>Mg(2+)</name>
        <dbReference type="ChEBI" id="CHEBI:18420"/>
        <label>1</label>
    </ligand>
</feature>
<feature type="binding site" evidence="2">
    <location>
        <position position="42"/>
    </location>
    <ligand>
        <name>Mg(2+)</name>
        <dbReference type="ChEBI" id="CHEBI:18420"/>
        <label>2</label>
    </ligand>
</feature>
<feature type="binding site" evidence="2">
    <location>
        <position position="40"/>
    </location>
    <ligand>
        <name>Mg(2+)</name>
        <dbReference type="ChEBI" id="CHEBI:18420"/>
        <label>4</label>
    </ligand>
</feature>
<dbReference type="EC" id="2.7.4.16" evidence="2"/>
<comment type="catalytic activity">
    <reaction evidence="2">
        <text>thiamine phosphate + ATP = thiamine diphosphate + ADP</text>
        <dbReference type="Rhea" id="RHEA:15913"/>
        <dbReference type="ChEBI" id="CHEBI:30616"/>
        <dbReference type="ChEBI" id="CHEBI:37575"/>
        <dbReference type="ChEBI" id="CHEBI:58937"/>
        <dbReference type="ChEBI" id="CHEBI:456216"/>
        <dbReference type="EC" id="2.7.4.16"/>
    </reaction>
</comment>
<organism evidence="5 6">
    <name type="scientific">Tsuneonella litorea</name>
    <dbReference type="NCBI Taxonomy" id="2976475"/>
    <lineage>
        <taxon>Bacteria</taxon>
        <taxon>Pseudomonadati</taxon>
        <taxon>Pseudomonadota</taxon>
        <taxon>Alphaproteobacteria</taxon>
        <taxon>Sphingomonadales</taxon>
        <taxon>Erythrobacteraceae</taxon>
        <taxon>Tsuneonella</taxon>
    </lineage>
</organism>
<dbReference type="CDD" id="cd02194">
    <property type="entry name" value="ThiL"/>
    <property type="match status" value="1"/>
</dbReference>
<dbReference type="Pfam" id="PF02769">
    <property type="entry name" value="AIRS_C"/>
    <property type="match status" value="1"/>
</dbReference>
<dbReference type="GO" id="GO:0009228">
    <property type="term" value="P:thiamine biosynthetic process"/>
    <property type="evidence" value="ECO:0007669"/>
    <property type="project" value="UniProtKB-KW"/>
</dbReference>
<dbReference type="HAMAP" id="MF_02128">
    <property type="entry name" value="TMP_kinase"/>
    <property type="match status" value="1"/>
</dbReference>
<comment type="caution">
    <text evidence="5">The sequence shown here is derived from an EMBL/GenBank/DDBJ whole genome shotgun (WGS) entry which is preliminary data.</text>
</comment>
<feature type="binding site" evidence="2">
    <location>
        <begin position="112"/>
        <end position="113"/>
    </location>
    <ligand>
        <name>ATP</name>
        <dbReference type="ChEBI" id="CHEBI:30616"/>
    </ligand>
</feature>
<feature type="binding site" evidence="2">
    <location>
        <position position="70"/>
    </location>
    <ligand>
        <name>Mg(2+)</name>
        <dbReference type="ChEBI" id="CHEBI:18420"/>
        <label>4</label>
    </ligand>
</feature>
<evidence type="ECO:0000256" key="1">
    <source>
        <dbReference type="ARBA" id="ARBA00022977"/>
    </source>
</evidence>
<keyword evidence="2" id="KW-0479">Metal-binding</keyword>
<keyword evidence="2" id="KW-0460">Magnesium</keyword>
<comment type="miscellaneous">
    <text evidence="2">Reaction mechanism of ThiL seems to utilize a direct, inline transfer of the gamma-phosphate of ATP to TMP rather than a phosphorylated enzyme intermediate.</text>
</comment>
<feature type="binding site" evidence="2">
    <location>
        <position position="70"/>
    </location>
    <ligand>
        <name>Mg(2+)</name>
        <dbReference type="ChEBI" id="CHEBI:18420"/>
        <label>3</label>
    </ligand>
</feature>
<dbReference type="Gene3D" id="3.90.650.10">
    <property type="entry name" value="PurM-like C-terminal domain"/>
    <property type="match status" value="1"/>
</dbReference>
<dbReference type="SUPFAM" id="SSF55326">
    <property type="entry name" value="PurM N-terminal domain-like"/>
    <property type="match status" value="1"/>
</dbReference>
<feature type="binding site" evidence="2">
    <location>
        <position position="199"/>
    </location>
    <ligand>
        <name>ATP</name>
        <dbReference type="ChEBI" id="CHEBI:30616"/>
    </ligand>
</feature>
<feature type="binding site" evidence="2">
    <location>
        <position position="42"/>
    </location>
    <ligand>
        <name>Mg(2+)</name>
        <dbReference type="ChEBI" id="CHEBI:18420"/>
        <label>1</label>
    </ligand>
</feature>
<dbReference type="SUPFAM" id="SSF56042">
    <property type="entry name" value="PurM C-terminal domain-like"/>
    <property type="match status" value="1"/>
</dbReference>
<feature type="binding site" evidence="2">
    <location>
        <position position="49"/>
    </location>
    <ligand>
        <name>substrate</name>
    </ligand>
</feature>
<feature type="binding site" evidence="2">
    <location>
        <position position="288"/>
    </location>
    <ligand>
        <name>substrate</name>
    </ligand>
</feature>
<accession>A0A9X3A808</accession>
<feature type="binding site" evidence="2">
    <location>
        <position position="139"/>
    </location>
    <ligand>
        <name>ATP</name>
        <dbReference type="ChEBI" id="CHEBI:30616"/>
    </ligand>
</feature>
<keyword evidence="1 2" id="KW-0784">Thiamine biosynthesis</keyword>
<proteinExistence type="inferred from homology"/>
<dbReference type="Gene3D" id="3.30.1330.10">
    <property type="entry name" value="PurM-like, N-terminal domain"/>
    <property type="match status" value="1"/>
</dbReference>
<evidence type="ECO:0000256" key="2">
    <source>
        <dbReference type="HAMAP-Rule" id="MF_02128"/>
    </source>
</evidence>
<feature type="binding site" evidence="2">
    <location>
        <position position="26"/>
    </location>
    <ligand>
        <name>Mg(2+)</name>
        <dbReference type="ChEBI" id="CHEBI:18420"/>
        <label>4</label>
    </ligand>
</feature>